<dbReference type="GO" id="GO:0016787">
    <property type="term" value="F:hydrolase activity"/>
    <property type="evidence" value="ECO:0007669"/>
    <property type="project" value="UniProtKB-KW"/>
</dbReference>
<comment type="cofactor">
    <cofactor evidence="1">
        <name>Zn(2+)</name>
        <dbReference type="ChEBI" id="CHEBI:29105"/>
    </cofactor>
</comment>
<dbReference type="InterPro" id="IPR002933">
    <property type="entry name" value="Peptidase_M20"/>
</dbReference>
<sequence length="347" mass="37427">MDAPISSSRSIDIELYRELLAVDSTSGKERDLALLLARRLPQGSSCQARLMEVGDGTLNLQLSWGTPRVYFCTHLDTVPPYIAPEFEPAPGGDIKVKGRGSCDAKGQIMAMYSACRELEREGLSGFALLLLAGEETGSHGAKAYARSQPGGEWVIVGEPTGNKMVAASKGTKAFDITITGQSCHSGYPEQGVSAIELFVDFVNQLRATRFPVDPVTGTTTYNLGRLASDNPQNVLSDKVRFRLYWRTTQASDALVTATVEGMAGERVHIEALGGDTPMSYATLEGFDTTIAAFGSDAPRLSNFKHRALCGPGSILVAHRPGECVMLSEIAQARDQYVRMFKQIIAAQ</sequence>
<dbReference type="Gene3D" id="3.40.630.10">
    <property type="entry name" value="Zn peptidases"/>
    <property type="match status" value="1"/>
</dbReference>
<dbReference type="InterPro" id="IPR011650">
    <property type="entry name" value="Peptidase_M20_dimer"/>
</dbReference>
<name>A0A6L5XAZ9_9BACT</name>
<protein>
    <submittedName>
        <fullName evidence="7">M20/M25/M40 family metallo-hydrolase</fullName>
    </submittedName>
</protein>
<reference evidence="7 8" key="1">
    <citation type="submission" date="2019-08" db="EMBL/GenBank/DDBJ databases">
        <title>In-depth cultivation of the pig gut microbiome towards novel bacterial diversity and tailored functional studies.</title>
        <authorList>
            <person name="Wylensek D."/>
            <person name="Hitch T.C.A."/>
            <person name="Clavel T."/>
        </authorList>
    </citation>
    <scope>NUCLEOTIDE SEQUENCE [LARGE SCALE GENOMIC DNA]</scope>
    <source>
        <strain evidence="7 8">Oil-RF-744-WCA-WT-10</strain>
    </source>
</reference>
<keyword evidence="5" id="KW-0862">Zinc</keyword>
<dbReference type="GO" id="GO:0046872">
    <property type="term" value="F:metal ion binding"/>
    <property type="evidence" value="ECO:0007669"/>
    <property type="project" value="UniProtKB-KW"/>
</dbReference>
<dbReference type="PANTHER" id="PTHR43808:SF8">
    <property type="entry name" value="PEPTIDASE M20 DIMERISATION DOMAIN-CONTAINING PROTEIN"/>
    <property type="match status" value="1"/>
</dbReference>
<comment type="caution">
    <text evidence="7">The sequence shown here is derived from an EMBL/GenBank/DDBJ whole genome shotgun (WGS) entry which is preliminary data.</text>
</comment>
<evidence type="ECO:0000256" key="4">
    <source>
        <dbReference type="ARBA" id="ARBA00022801"/>
    </source>
</evidence>
<dbReference type="SUPFAM" id="SSF55031">
    <property type="entry name" value="Bacterial exopeptidase dimerisation domain"/>
    <property type="match status" value="1"/>
</dbReference>
<dbReference type="Proteomes" id="UP000483362">
    <property type="component" value="Unassembled WGS sequence"/>
</dbReference>
<accession>A0A6L5XAZ9</accession>
<dbReference type="EMBL" id="VULT01000001">
    <property type="protein sequence ID" value="MSS16388.1"/>
    <property type="molecule type" value="Genomic_DNA"/>
</dbReference>
<evidence type="ECO:0000313" key="8">
    <source>
        <dbReference type="Proteomes" id="UP000483362"/>
    </source>
</evidence>
<dbReference type="SUPFAM" id="SSF53187">
    <property type="entry name" value="Zn-dependent exopeptidases"/>
    <property type="match status" value="1"/>
</dbReference>
<gene>
    <name evidence="7" type="ORF">FYJ29_01175</name>
</gene>
<evidence type="ECO:0000256" key="5">
    <source>
        <dbReference type="ARBA" id="ARBA00022833"/>
    </source>
</evidence>
<dbReference type="PANTHER" id="PTHR43808">
    <property type="entry name" value="ACETYLORNITHINE DEACETYLASE"/>
    <property type="match status" value="1"/>
</dbReference>
<evidence type="ECO:0000256" key="1">
    <source>
        <dbReference type="ARBA" id="ARBA00001947"/>
    </source>
</evidence>
<dbReference type="InterPro" id="IPR050072">
    <property type="entry name" value="Peptidase_M20A"/>
</dbReference>
<keyword evidence="8" id="KW-1185">Reference proteome</keyword>
<dbReference type="InterPro" id="IPR036264">
    <property type="entry name" value="Bact_exopeptidase_dim_dom"/>
</dbReference>
<organism evidence="7 8">
    <name type="scientific">Sodaliphilus pleomorphus</name>
    <dbReference type="NCBI Taxonomy" id="2606626"/>
    <lineage>
        <taxon>Bacteria</taxon>
        <taxon>Pseudomonadati</taxon>
        <taxon>Bacteroidota</taxon>
        <taxon>Bacteroidia</taxon>
        <taxon>Bacteroidales</taxon>
        <taxon>Muribaculaceae</taxon>
        <taxon>Sodaliphilus</taxon>
    </lineage>
</organism>
<evidence type="ECO:0000313" key="7">
    <source>
        <dbReference type="EMBL" id="MSS16388.1"/>
    </source>
</evidence>
<proteinExistence type="inferred from homology"/>
<dbReference type="Pfam" id="PF01546">
    <property type="entry name" value="Peptidase_M20"/>
    <property type="match status" value="1"/>
</dbReference>
<evidence type="ECO:0000259" key="6">
    <source>
        <dbReference type="Pfam" id="PF07687"/>
    </source>
</evidence>
<keyword evidence="3" id="KW-0479">Metal-binding</keyword>
<feature type="domain" description="Peptidase M20 dimerisation" evidence="6">
    <location>
        <begin position="167"/>
        <end position="252"/>
    </location>
</feature>
<evidence type="ECO:0000256" key="3">
    <source>
        <dbReference type="ARBA" id="ARBA00022723"/>
    </source>
</evidence>
<evidence type="ECO:0000256" key="2">
    <source>
        <dbReference type="ARBA" id="ARBA00006247"/>
    </source>
</evidence>
<dbReference type="AlphaFoldDB" id="A0A6L5XAZ9"/>
<dbReference type="Pfam" id="PF07687">
    <property type="entry name" value="M20_dimer"/>
    <property type="match status" value="1"/>
</dbReference>
<dbReference type="RefSeq" id="WP_154327828.1">
    <property type="nucleotide sequence ID" value="NZ_CP045696.1"/>
</dbReference>
<comment type="similarity">
    <text evidence="2">Belongs to the peptidase M20A family.</text>
</comment>
<keyword evidence="4 7" id="KW-0378">Hydrolase</keyword>
<dbReference type="Gene3D" id="3.30.70.360">
    <property type="match status" value="1"/>
</dbReference>